<dbReference type="PANTHER" id="PTHR15362:SF4">
    <property type="entry name" value="CDP-DIACYLGLYCEROL--INOSITOL 3-PHOSPHATIDYLTRANSFERASE"/>
    <property type="match status" value="1"/>
</dbReference>
<keyword evidence="8 18" id="KW-0812">Transmembrane</keyword>
<dbReference type="PROSITE" id="PS00379">
    <property type="entry name" value="CDP_ALCOHOL_P_TRANSF"/>
    <property type="match status" value="1"/>
</dbReference>
<keyword evidence="6 16" id="KW-0444">Lipid biosynthesis</keyword>
<gene>
    <name evidence="19" type="ORF">CL6EHI_069630</name>
</gene>
<keyword evidence="9" id="KW-0479">Metal-binding</keyword>
<keyword evidence="11 18" id="KW-1133">Transmembrane helix</keyword>
<dbReference type="Gene3D" id="1.20.120.1760">
    <property type="match status" value="1"/>
</dbReference>
<dbReference type="EC" id="2.7.8.11" evidence="5 16"/>
<comment type="subcellular location">
    <subcellularLocation>
        <location evidence="3">Membrane</location>
        <topology evidence="3">Multi-pass membrane protein</topology>
    </subcellularLocation>
</comment>
<accession>A0A5K1V5Z1</accession>
<dbReference type="FunFam" id="1.20.120.1760:FF:000045">
    <property type="entry name" value="CDP-diacylglycerol--inositol 3-phosphatidyltransferase"/>
    <property type="match status" value="1"/>
</dbReference>
<evidence type="ECO:0000256" key="18">
    <source>
        <dbReference type="SAM" id="Phobius"/>
    </source>
</evidence>
<evidence type="ECO:0000256" key="12">
    <source>
        <dbReference type="ARBA" id="ARBA00023098"/>
    </source>
</evidence>
<dbReference type="Proteomes" id="UP000078387">
    <property type="component" value="Unassembled WGS sequence"/>
</dbReference>
<dbReference type="PANTHER" id="PTHR15362">
    <property type="entry name" value="PHOSPHATIDYLINOSITOL SYNTHASE"/>
    <property type="match status" value="1"/>
</dbReference>
<dbReference type="InterPro" id="IPR048254">
    <property type="entry name" value="CDP_ALCOHOL_P_TRANSF_CS"/>
</dbReference>
<evidence type="ECO:0000256" key="8">
    <source>
        <dbReference type="ARBA" id="ARBA00022692"/>
    </source>
</evidence>
<comment type="cofactor">
    <cofactor evidence="1">
        <name>Mn(2+)</name>
        <dbReference type="ChEBI" id="CHEBI:29035"/>
    </cofactor>
</comment>
<evidence type="ECO:0000313" key="19">
    <source>
        <dbReference type="EMBL" id="GAT93140.1"/>
    </source>
</evidence>
<feature type="transmembrane region" description="Helical" evidence="18">
    <location>
        <begin position="129"/>
        <end position="151"/>
    </location>
</feature>
<dbReference type="OMA" id="AQTYSEN"/>
<dbReference type="GO" id="GO:0005794">
    <property type="term" value="C:Golgi apparatus"/>
    <property type="evidence" value="ECO:0007669"/>
    <property type="project" value="TreeGrafter"/>
</dbReference>
<dbReference type="GO" id="GO:0016020">
    <property type="term" value="C:membrane"/>
    <property type="evidence" value="ECO:0007669"/>
    <property type="project" value="UniProtKB-SubCell"/>
</dbReference>
<evidence type="ECO:0000256" key="17">
    <source>
        <dbReference type="RuleBase" id="RU003750"/>
    </source>
</evidence>
<dbReference type="InterPro" id="IPR043130">
    <property type="entry name" value="CDP-OH_PTrfase_TM_dom"/>
</dbReference>
<dbReference type="InterPro" id="IPR000462">
    <property type="entry name" value="CDP-OH_P_trans"/>
</dbReference>
<keyword evidence="15 16" id="KW-1208">Phospholipid metabolism</keyword>
<evidence type="ECO:0000256" key="14">
    <source>
        <dbReference type="ARBA" id="ARBA00023209"/>
    </source>
</evidence>
<keyword evidence="13 16" id="KW-0472">Membrane</keyword>
<dbReference type="GO" id="GO:0046872">
    <property type="term" value="F:metal ion binding"/>
    <property type="evidence" value="ECO:0007669"/>
    <property type="project" value="UniProtKB-KW"/>
</dbReference>
<organism evidence="19 20">
    <name type="scientific">Entamoeba histolytica</name>
    <dbReference type="NCBI Taxonomy" id="5759"/>
    <lineage>
        <taxon>Eukaryota</taxon>
        <taxon>Amoebozoa</taxon>
        <taxon>Evosea</taxon>
        <taxon>Archamoebae</taxon>
        <taxon>Mastigamoebida</taxon>
        <taxon>Entamoebidae</taxon>
        <taxon>Entamoeba</taxon>
    </lineage>
</organism>
<keyword evidence="12 16" id="KW-0443">Lipid metabolism</keyword>
<dbReference type="Pfam" id="PF01066">
    <property type="entry name" value="CDP-OH_P_transf"/>
    <property type="match status" value="1"/>
</dbReference>
<comment type="catalytic activity">
    <reaction evidence="16">
        <text>a CDP-1,2-diacyl-sn-glycerol + myo-inositol = a 1,2-diacyl-sn-glycero-3-phospho-(1D-myo-inositol) + CMP + H(+)</text>
        <dbReference type="Rhea" id="RHEA:11580"/>
        <dbReference type="ChEBI" id="CHEBI:15378"/>
        <dbReference type="ChEBI" id="CHEBI:17268"/>
        <dbReference type="ChEBI" id="CHEBI:57880"/>
        <dbReference type="ChEBI" id="CHEBI:58332"/>
        <dbReference type="ChEBI" id="CHEBI:60377"/>
        <dbReference type="EC" id="2.7.8.11"/>
    </reaction>
</comment>
<evidence type="ECO:0000256" key="4">
    <source>
        <dbReference type="ARBA" id="ARBA00010441"/>
    </source>
</evidence>
<feature type="transmembrane region" description="Helical" evidence="18">
    <location>
        <begin position="75"/>
        <end position="98"/>
    </location>
</feature>
<keyword evidence="10" id="KW-0460">Magnesium</keyword>
<evidence type="ECO:0000256" key="3">
    <source>
        <dbReference type="ARBA" id="ARBA00004141"/>
    </source>
</evidence>
<evidence type="ECO:0000256" key="6">
    <source>
        <dbReference type="ARBA" id="ARBA00022516"/>
    </source>
</evidence>
<evidence type="ECO:0000256" key="7">
    <source>
        <dbReference type="ARBA" id="ARBA00022679"/>
    </source>
</evidence>
<evidence type="ECO:0000256" key="10">
    <source>
        <dbReference type="ARBA" id="ARBA00022842"/>
    </source>
</evidence>
<comment type="similarity">
    <text evidence="4 16 17">Belongs to the CDP-alcohol phosphatidyltransferase class-I family.</text>
</comment>
<evidence type="ECO:0000256" key="1">
    <source>
        <dbReference type="ARBA" id="ARBA00001936"/>
    </source>
</evidence>
<proteinExistence type="inferred from homology"/>
<evidence type="ECO:0000256" key="5">
    <source>
        <dbReference type="ARBA" id="ARBA00013212"/>
    </source>
</evidence>
<evidence type="ECO:0000313" key="20">
    <source>
        <dbReference type="Proteomes" id="UP000078387"/>
    </source>
</evidence>
<dbReference type="VEuPathDB" id="AmoebaDB:EHI8A_063160"/>
<evidence type="ECO:0000256" key="2">
    <source>
        <dbReference type="ARBA" id="ARBA00001946"/>
    </source>
</evidence>
<comment type="caution">
    <text evidence="19">The sequence shown here is derived from an EMBL/GenBank/DDBJ whole genome shotgun (WGS) entry which is preliminary data.</text>
</comment>
<keyword evidence="14 16" id="KW-0594">Phospholipid biosynthesis</keyword>
<evidence type="ECO:0000256" key="16">
    <source>
        <dbReference type="PIRNR" id="PIRNR000848"/>
    </source>
</evidence>
<evidence type="ECO:0000256" key="9">
    <source>
        <dbReference type="ARBA" id="ARBA00022723"/>
    </source>
</evidence>
<feature type="transmembrane region" description="Helical" evidence="18">
    <location>
        <begin position="171"/>
        <end position="191"/>
    </location>
</feature>
<evidence type="ECO:0000256" key="11">
    <source>
        <dbReference type="ARBA" id="ARBA00022989"/>
    </source>
</evidence>
<keyword evidence="7 16" id="KW-0808">Transferase</keyword>
<dbReference type="AlphaFoldDB" id="A0A5K1V5Z1"/>
<dbReference type="VEuPathDB" id="AmoebaDB:EHI_069630"/>
<dbReference type="GO" id="GO:0006661">
    <property type="term" value="P:phosphatidylinositol biosynthetic process"/>
    <property type="evidence" value="ECO:0007669"/>
    <property type="project" value="TreeGrafter"/>
</dbReference>
<dbReference type="EMBL" id="BDEQ01000001">
    <property type="protein sequence ID" value="GAT93140.1"/>
    <property type="molecule type" value="Genomic_DNA"/>
</dbReference>
<evidence type="ECO:0000256" key="15">
    <source>
        <dbReference type="ARBA" id="ARBA00023264"/>
    </source>
</evidence>
<dbReference type="VEuPathDB" id="AmoebaDB:EHI5A_095970"/>
<evidence type="ECO:0000256" key="13">
    <source>
        <dbReference type="ARBA" id="ARBA00023136"/>
    </source>
</evidence>
<comment type="cofactor">
    <cofactor evidence="2">
        <name>Mg(2+)</name>
        <dbReference type="ChEBI" id="CHEBI:18420"/>
    </cofactor>
</comment>
<dbReference type="GO" id="GO:0003881">
    <property type="term" value="F:CDP-diacylglycerol-inositol 3-phosphatidyltransferase activity"/>
    <property type="evidence" value="ECO:0007669"/>
    <property type="project" value="UniProtKB-UniRule"/>
</dbReference>
<name>A0A5K1V5Z1_ENTHI</name>
<dbReference type="VEuPathDB" id="AmoebaDB:KM1_089940"/>
<reference evidence="19 20" key="1">
    <citation type="submission" date="2016-05" db="EMBL/GenBank/DDBJ databases">
        <title>First whole genome sequencing of Entamoeba histolytica HM1:IMSS-clone-6.</title>
        <authorList>
            <person name="Mukherjee Avik.K."/>
            <person name="Izumyama S."/>
            <person name="Nakada-Tsukui K."/>
            <person name="Nozaki T."/>
        </authorList>
    </citation>
    <scope>NUCLEOTIDE SEQUENCE [LARGE SCALE GENOMIC DNA]</scope>
    <source>
        <strain evidence="19 20">HM1:IMSS clone 6</strain>
    </source>
</reference>
<protein>
    <recommendedName>
        <fullName evidence="5 16">CDP-diacylglycerol--inositol 3-phosphatidyltransferase</fullName>
        <ecNumber evidence="5 16">2.7.8.11</ecNumber>
    </recommendedName>
</protein>
<sequence>MTSIFLYYANICDYVRIGVLMIAVFFVLKAPITFIICYIISALCDAVDGNLARAFNQCSRLGAVLDMITDRAGTTILITALAVLYPTYAPICCLITFIDICSHWTHMYTSLIKGGESHKICSNPILHWYYTRSVLFTLCLCNEATFVMWYIRFFAQTNEYKWIIEGTPFLWYLLNTLLIISTPLCILKNLINIVQWYEAAKDLVDWEVQQNKSN</sequence>
<dbReference type="InterPro" id="IPR014387">
    <property type="entry name" value="CDP_diag_ino_3_P_euk"/>
</dbReference>
<dbReference type="PIRSF" id="PIRSF000848">
    <property type="entry name" value="CDP_diag_ino_3_P"/>
    <property type="match status" value="1"/>
</dbReference>